<dbReference type="EMBL" id="LT629780">
    <property type="protein sequence ID" value="SDT96379.1"/>
    <property type="molecule type" value="Genomic_DNA"/>
</dbReference>
<dbReference type="RefSeq" id="WP_090212168.1">
    <property type="nucleotide sequence ID" value="NZ_LT629780.1"/>
</dbReference>
<dbReference type="Proteomes" id="UP000243063">
    <property type="component" value="Chromosome I"/>
</dbReference>
<organism evidence="1 2">
    <name type="scientific">Geopseudomonas guangdongensis</name>
    <dbReference type="NCBI Taxonomy" id="1245526"/>
    <lineage>
        <taxon>Bacteria</taxon>
        <taxon>Pseudomonadati</taxon>
        <taxon>Pseudomonadota</taxon>
        <taxon>Gammaproteobacteria</taxon>
        <taxon>Pseudomonadales</taxon>
        <taxon>Pseudomonadaceae</taxon>
        <taxon>Geopseudomonas</taxon>
    </lineage>
</organism>
<dbReference type="STRING" id="1245526.SAMN05216580_0716"/>
<accession>A0A1H2EMZ2</accession>
<proteinExistence type="predicted"/>
<sequence length="105" mass="11850">MSSPPQFQIQFRERLAGSIAKAERALSAEYAPKLALYREPERIVERLNGILQRCTLLRSLLLFPMGVREFNELLRNEIDFVRGAELFLDELGLYQPAALGATAAV</sequence>
<dbReference type="OrthoDB" id="7046693at2"/>
<dbReference type="AlphaFoldDB" id="A0A1H2EMZ2"/>
<evidence type="ECO:0000313" key="2">
    <source>
        <dbReference type="Proteomes" id="UP000243063"/>
    </source>
</evidence>
<name>A0A1H2EMZ2_9GAMM</name>
<reference evidence="2" key="1">
    <citation type="submission" date="2016-10" db="EMBL/GenBank/DDBJ databases">
        <authorList>
            <person name="Varghese N."/>
            <person name="Submissions S."/>
        </authorList>
    </citation>
    <scope>NUCLEOTIDE SEQUENCE [LARGE SCALE GENOMIC DNA]</scope>
    <source>
        <strain evidence="2">CCTCC 2012022</strain>
    </source>
</reference>
<protein>
    <submittedName>
        <fullName evidence="1">Uncharacterized protein</fullName>
    </submittedName>
</protein>
<gene>
    <name evidence="1" type="ORF">SAMN05216580_0716</name>
</gene>
<keyword evidence="2" id="KW-1185">Reference proteome</keyword>
<evidence type="ECO:0000313" key="1">
    <source>
        <dbReference type="EMBL" id="SDT96379.1"/>
    </source>
</evidence>